<comment type="caution">
    <text evidence="2">The sequence shown here is derived from an EMBL/GenBank/DDBJ whole genome shotgun (WGS) entry which is preliminary data.</text>
</comment>
<dbReference type="PANTHER" id="PTHR38834">
    <property type="entry name" value="PERIPLASMIC SUBSTRATE BINDING PROTEIN FAMILY 3"/>
    <property type="match status" value="1"/>
</dbReference>
<dbReference type="InterPro" id="IPR001638">
    <property type="entry name" value="Solute-binding_3/MltF_N"/>
</dbReference>
<dbReference type="EMBL" id="LAQL01000003">
    <property type="protein sequence ID" value="KLN61815.1"/>
    <property type="molecule type" value="Genomic_DNA"/>
</dbReference>
<accession>A0A0H2MYK4</accession>
<sequence length="307" mass="35420">MSFWFIIDIYAHSNLTIINTYPLLSPIIILRVFEKLGDARKDRKSSRGIMPLALDIMVKKPHFFQYLVFVIFAQWILVSEAFSEQKKITIHAVHYPPYSIEKSQGKDLRGFDVEVVIEAFRRVSINAKVEFMPWSRILLRTEQGKTAAALSCAKDPSRDHYIFYSKPISHMTNSYIAKQDYQGEIPRTLRDGIGKKIVVVSGYVNELELKKAEVPYHPVLNDHAALNILLKRNIDFFYSGREFIKYITAGKSTGSELRYFDMPDRVPLHLCFSKNWPASKFILAKFNKGLAVIKSDGTYDKIHAKYQ</sequence>
<organism evidence="2 3">
    <name type="scientific">Kiloniella spongiae</name>
    <dbReference type="NCBI Taxonomy" id="1489064"/>
    <lineage>
        <taxon>Bacteria</taxon>
        <taxon>Pseudomonadati</taxon>
        <taxon>Pseudomonadota</taxon>
        <taxon>Alphaproteobacteria</taxon>
        <taxon>Rhodospirillales</taxon>
        <taxon>Kiloniellaceae</taxon>
        <taxon>Kiloniella</taxon>
    </lineage>
</organism>
<proteinExistence type="predicted"/>
<dbReference type="STRING" id="1489064.WH96_05875"/>
<dbReference type="SUPFAM" id="SSF53850">
    <property type="entry name" value="Periplasmic binding protein-like II"/>
    <property type="match status" value="1"/>
</dbReference>
<dbReference type="Gene3D" id="3.40.190.10">
    <property type="entry name" value="Periplasmic binding protein-like II"/>
    <property type="match status" value="2"/>
</dbReference>
<dbReference type="Pfam" id="PF00497">
    <property type="entry name" value="SBP_bac_3"/>
    <property type="match status" value="1"/>
</dbReference>
<name>A0A0H2MYK4_9PROT</name>
<dbReference type="AlphaFoldDB" id="A0A0H2MYK4"/>
<protein>
    <recommendedName>
        <fullName evidence="1">Solute-binding protein family 3/N-terminal domain-containing protein</fullName>
    </recommendedName>
</protein>
<keyword evidence="3" id="KW-1185">Reference proteome</keyword>
<dbReference type="RefSeq" id="WP_047763152.1">
    <property type="nucleotide sequence ID" value="NZ_LAQL01000003.1"/>
</dbReference>
<reference evidence="2 3" key="1">
    <citation type="submission" date="2015-03" db="EMBL/GenBank/DDBJ databases">
        <title>Genome Sequence of Kiloniella spongiae MEBiC09566, isolated from a marine sponge.</title>
        <authorList>
            <person name="Shao Z."/>
            <person name="Wang L."/>
            <person name="Li X."/>
        </authorList>
    </citation>
    <scope>NUCLEOTIDE SEQUENCE [LARGE SCALE GENOMIC DNA]</scope>
    <source>
        <strain evidence="2 3">MEBiC09566</strain>
    </source>
</reference>
<evidence type="ECO:0000313" key="2">
    <source>
        <dbReference type="EMBL" id="KLN61815.1"/>
    </source>
</evidence>
<dbReference type="Proteomes" id="UP000035444">
    <property type="component" value="Unassembled WGS sequence"/>
</dbReference>
<dbReference type="OrthoDB" id="7857781at2"/>
<feature type="domain" description="Solute-binding protein family 3/N-terminal" evidence="1">
    <location>
        <begin position="93"/>
        <end position="306"/>
    </location>
</feature>
<evidence type="ECO:0000313" key="3">
    <source>
        <dbReference type="Proteomes" id="UP000035444"/>
    </source>
</evidence>
<evidence type="ECO:0000259" key="1">
    <source>
        <dbReference type="Pfam" id="PF00497"/>
    </source>
</evidence>
<dbReference type="PANTHER" id="PTHR38834:SF3">
    <property type="entry name" value="SOLUTE-BINDING PROTEIN FAMILY 3_N-TERMINAL DOMAIN-CONTAINING PROTEIN"/>
    <property type="match status" value="1"/>
</dbReference>
<gene>
    <name evidence="2" type="ORF">WH96_05875</name>
</gene>